<name>A0A1I4BLC8_9GAMM</name>
<feature type="region of interest" description="Disordered" evidence="1">
    <location>
        <begin position="1"/>
        <end position="58"/>
    </location>
</feature>
<organism evidence="2 3">
    <name type="scientific">Rhodanobacter glycinis</name>
    <dbReference type="NCBI Taxonomy" id="582702"/>
    <lineage>
        <taxon>Bacteria</taxon>
        <taxon>Pseudomonadati</taxon>
        <taxon>Pseudomonadota</taxon>
        <taxon>Gammaproteobacteria</taxon>
        <taxon>Lysobacterales</taxon>
        <taxon>Rhodanobacteraceae</taxon>
        <taxon>Rhodanobacter</taxon>
    </lineage>
</organism>
<sequence length="78" mass="8443">MDAVGEWQRVHARASHAMTSAETMADAAPNEPIGQQTRHDMRRRVDESGAKADVDGWDTDRALTLAGVPEVTPQTGSQ</sequence>
<proteinExistence type="predicted"/>
<dbReference type="Proteomes" id="UP000198725">
    <property type="component" value="Unassembled WGS sequence"/>
</dbReference>
<dbReference type="AlphaFoldDB" id="A0A1I4BLC8"/>
<evidence type="ECO:0000256" key="1">
    <source>
        <dbReference type="SAM" id="MobiDB-lite"/>
    </source>
</evidence>
<feature type="compositionally biased region" description="Basic and acidic residues" evidence="1">
    <location>
        <begin position="37"/>
        <end position="58"/>
    </location>
</feature>
<keyword evidence="3" id="KW-1185">Reference proteome</keyword>
<evidence type="ECO:0000313" key="2">
    <source>
        <dbReference type="EMBL" id="SFK69353.1"/>
    </source>
</evidence>
<evidence type="ECO:0000313" key="3">
    <source>
        <dbReference type="Proteomes" id="UP000198725"/>
    </source>
</evidence>
<reference evidence="3" key="1">
    <citation type="submission" date="2016-10" db="EMBL/GenBank/DDBJ databases">
        <authorList>
            <person name="Varghese N."/>
            <person name="Submissions S."/>
        </authorList>
    </citation>
    <scope>NUCLEOTIDE SEQUENCE [LARGE SCALE GENOMIC DNA]</scope>
    <source>
        <strain evidence="3">MO64</strain>
    </source>
</reference>
<accession>A0A1I4BLC8</accession>
<dbReference type="EMBL" id="FOSR01000005">
    <property type="protein sequence ID" value="SFK69353.1"/>
    <property type="molecule type" value="Genomic_DNA"/>
</dbReference>
<gene>
    <name evidence="2" type="ORF">SAMN05192579_105149</name>
</gene>
<protein>
    <submittedName>
        <fullName evidence="2">Uncharacterized protein</fullName>
    </submittedName>
</protein>